<evidence type="ECO:0000313" key="15">
    <source>
        <dbReference type="EMBL" id="EHI58627.1"/>
    </source>
</evidence>
<evidence type="ECO:0000256" key="5">
    <source>
        <dbReference type="ARBA" id="ARBA00022723"/>
    </source>
</evidence>
<keyword evidence="7 12" id="KW-0418">Kinase</keyword>
<keyword evidence="16" id="KW-1185">Reference proteome</keyword>
<comment type="activity regulation">
    <text evidence="12">Activated by a monovalent cation that binds near, but not in, the active site. The most likely occupant of the site in vivo is potassium. Ion binding induces a conformational change that may alter substrate affinity.</text>
</comment>
<comment type="caution">
    <text evidence="12">Lacks conserved residue(s) required for the propagation of feature annotation.</text>
</comment>
<feature type="binding site" evidence="12">
    <location>
        <position position="185"/>
    </location>
    <ligand>
        <name>ATP</name>
        <dbReference type="ChEBI" id="CHEBI:30616"/>
    </ligand>
</feature>
<evidence type="ECO:0000256" key="12">
    <source>
        <dbReference type="HAMAP-Rule" id="MF_01987"/>
    </source>
</evidence>
<gene>
    <name evidence="12" type="primary">rbsK</name>
    <name evidence="15" type="ORF">HMPREF9473_03320</name>
</gene>
<dbReference type="UniPathway" id="UPA00916">
    <property type="reaction ID" value="UER00889"/>
</dbReference>
<dbReference type="NCBIfam" id="TIGR02152">
    <property type="entry name" value="D_ribokin_bact"/>
    <property type="match status" value="1"/>
</dbReference>
<proteinExistence type="inferred from homology"/>
<feature type="binding site" evidence="12">
    <location>
        <position position="292"/>
    </location>
    <ligand>
        <name>K(+)</name>
        <dbReference type="ChEBI" id="CHEBI:29103"/>
    </ligand>
</feature>
<name>G5IIJ2_9FIRM</name>
<evidence type="ECO:0000256" key="3">
    <source>
        <dbReference type="ARBA" id="ARBA00016943"/>
    </source>
</evidence>
<dbReference type="GO" id="GO:0004747">
    <property type="term" value="F:ribokinase activity"/>
    <property type="evidence" value="ECO:0007669"/>
    <property type="project" value="UniProtKB-UniRule"/>
</dbReference>
<dbReference type="HOGENOM" id="CLU_027634_2_0_9"/>
<feature type="domain" description="Carbohydrate kinase PfkB" evidence="14">
    <location>
        <begin position="3"/>
        <end position="295"/>
    </location>
</feature>
<feature type="active site" description="Proton acceptor" evidence="12">
    <location>
        <position position="253"/>
    </location>
</feature>
<dbReference type="CDD" id="cd01174">
    <property type="entry name" value="ribokinase"/>
    <property type="match status" value="1"/>
</dbReference>
<organism evidence="15 16">
    <name type="scientific">Hungatella hathewayi WAL-18680</name>
    <dbReference type="NCBI Taxonomy" id="742737"/>
    <lineage>
        <taxon>Bacteria</taxon>
        <taxon>Bacillati</taxon>
        <taxon>Bacillota</taxon>
        <taxon>Clostridia</taxon>
        <taxon>Lachnospirales</taxon>
        <taxon>Lachnospiraceae</taxon>
        <taxon>Hungatella</taxon>
    </lineage>
</organism>
<dbReference type="EMBL" id="ADLN01000092">
    <property type="protein sequence ID" value="EHI58627.1"/>
    <property type="molecule type" value="Genomic_DNA"/>
</dbReference>
<feature type="binding site" evidence="12">
    <location>
        <position position="286"/>
    </location>
    <ligand>
        <name>K(+)</name>
        <dbReference type="ChEBI" id="CHEBI:29103"/>
    </ligand>
</feature>
<evidence type="ECO:0000256" key="4">
    <source>
        <dbReference type="ARBA" id="ARBA00022679"/>
    </source>
</evidence>
<keyword evidence="6 12" id="KW-0547">Nucleotide-binding</keyword>
<evidence type="ECO:0000256" key="2">
    <source>
        <dbReference type="ARBA" id="ARBA00012035"/>
    </source>
</evidence>
<comment type="function">
    <text evidence="12">Catalyzes the phosphorylation of ribose at O-5 in a reaction requiring ATP and magnesium. The resulting D-ribose-5-phosphate can then be used either for sythesis of nucleotides, histidine, and tryptophan, or as a component of the pentose phosphate pathway.</text>
</comment>
<comment type="pathway">
    <text evidence="12">Carbohydrate metabolism; D-ribose degradation; D-ribose 5-phosphate from beta-D-ribopyranose: step 2/2.</text>
</comment>
<dbReference type="InterPro" id="IPR002173">
    <property type="entry name" value="Carboh/pur_kinase_PfkB_CS"/>
</dbReference>
<feature type="region of interest" description="Disordered" evidence="13">
    <location>
        <begin position="287"/>
        <end position="307"/>
    </location>
</feature>
<comment type="catalytic activity">
    <reaction evidence="12">
        <text>D-ribose + ATP = D-ribose 5-phosphate + ADP + H(+)</text>
        <dbReference type="Rhea" id="RHEA:13697"/>
        <dbReference type="ChEBI" id="CHEBI:15378"/>
        <dbReference type="ChEBI" id="CHEBI:30616"/>
        <dbReference type="ChEBI" id="CHEBI:47013"/>
        <dbReference type="ChEBI" id="CHEBI:78346"/>
        <dbReference type="ChEBI" id="CHEBI:456216"/>
        <dbReference type="EC" id="2.7.1.15"/>
    </reaction>
</comment>
<evidence type="ECO:0000259" key="14">
    <source>
        <dbReference type="Pfam" id="PF00294"/>
    </source>
</evidence>
<dbReference type="OrthoDB" id="9775849at2"/>
<dbReference type="InterPro" id="IPR029056">
    <property type="entry name" value="Ribokinase-like"/>
</dbReference>
<evidence type="ECO:0000256" key="11">
    <source>
        <dbReference type="ARBA" id="ARBA00023277"/>
    </source>
</evidence>
<dbReference type="HAMAP" id="MF_01987">
    <property type="entry name" value="Ribokinase"/>
    <property type="match status" value="1"/>
</dbReference>
<dbReference type="EC" id="2.7.1.15" evidence="2 12"/>
<feature type="binding site" evidence="12">
    <location>
        <position position="283"/>
    </location>
    <ligand>
        <name>K(+)</name>
        <dbReference type="ChEBI" id="CHEBI:29103"/>
    </ligand>
</feature>
<dbReference type="SUPFAM" id="SSF53613">
    <property type="entry name" value="Ribokinase-like"/>
    <property type="match status" value="1"/>
</dbReference>
<dbReference type="Proteomes" id="UP000005384">
    <property type="component" value="Unassembled WGS sequence"/>
</dbReference>
<feature type="binding site" evidence="12">
    <location>
        <position position="247"/>
    </location>
    <ligand>
        <name>K(+)</name>
        <dbReference type="ChEBI" id="CHEBI:29103"/>
    </ligand>
</feature>
<dbReference type="PATRIC" id="fig|742737.3.peg.3299"/>
<evidence type="ECO:0000313" key="16">
    <source>
        <dbReference type="Proteomes" id="UP000005384"/>
    </source>
</evidence>
<dbReference type="Gene3D" id="3.40.1190.20">
    <property type="match status" value="1"/>
</dbReference>
<comment type="similarity">
    <text evidence="12">Belongs to the carbohydrate kinase PfkB family. Ribokinase subfamily.</text>
</comment>
<comment type="subcellular location">
    <subcellularLocation>
        <location evidence="12">Cytoplasm</location>
    </subcellularLocation>
</comment>
<dbReference type="Pfam" id="PF00294">
    <property type="entry name" value="PfkB"/>
    <property type="match status" value="1"/>
</dbReference>
<dbReference type="GO" id="GO:0019303">
    <property type="term" value="P:D-ribose catabolic process"/>
    <property type="evidence" value="ECO:0007669"/>
    <property type="project" value="UniProtKB-UniRule"/>
</dbReference>
<dbReference type="GO" id="GO:0046872">
    <property type="term" value="F:metal ion binding"/>
    <property type="evidence" value="ECO:0007669"/>
    <property type="project" value="UniProtKB-KW"/>
</dbReference>
<evidence type="ECO:0000256" key="7">
    <source>
        <dbReference type="ARBA" id="ARBA00022777"/>
    </source>
</evidence>
<evidence type="ECO:0000256" key="9">
    <source>
        <dbReference type="ARBA" id="ARBA00022842"/>
    </source>
</evidence>
<dbReference type="InterPro" id="IPR002139">
    <property type="entry name" value="Ribo/fructo_kinase"/>
</dbReference>
<keyword evidence="4 12" id="KW-0808">Transferase</keyword>
<keyword evidence="5 12" id="KW-0479">Metal-binding</keyword>
<accession>G5IIJ2</accession>
<evidence type="ECO:0000256" key="1">
    <source>
        <dbReference type="ARBA" id="ARBA00005380"/>
    </source>
</evidence>
<evidence type="ECO:0000256" key="8">
    <source>
        <dbReference type="ARBA" id="ARBA00022840"/>
    </source>
</evidence>
<protein>
    <recommendedName>
        <fullName evidence="3 12">Ribokinase</fullName>
        <shortName evidence="12">RK</shortName>
        <ecNumber evidence="2 12">2.7.1.15</ecNumber>
    </recommendedName>
</protein>
<reference evidence="15 16" key="1">
    <citation type="submission" date="2011-08" db="EMBL/GenBank/DDBJ databases">
        <title>The Genome Sequence of Clostridium hathewayi WAL-18680.</title>
        <authorList>
            <consortium name="The Broad Institute Genome Sequencing Platform"/>
            <person name="Earl A."/>
            <person name="Ward D."/>
            <person name="Feldgarden M."/>
            <person name="Gevers D."/>
            <person name="Finegold S.M."/>
            <person name="Summanen P.H."/>
            <person name="Molitoris D.R."/>
            <person name="Song M."/>
            <person name="Daigneault M."/>
            <person name="Allen-Vercoe E."/>
            <person name="Young S.K."/>
            <person name="Zeng Q."/>
            <person name="Gargeya S."/>
            <person name="Fitzgerald M."/>
            <person name="Haas B."/>
            <person name="Abouelleil A."/>
            <person name="Alvarado L."/>
            <person name="Arachchi H.M."/>
            <person name="Berlin A."/>
            <person name="Brown A."/>
            <person name="Chapman S.B."/>
            <person name="Chen Z."/>
            <person name="Dunbar C."/>
            <person name="Freedman E."/>
            <person name="Gearin G."/>
            <person name="Gellesch M."/>
            <person name="Goldberg J."/>
            <person name="Griggs A."/>
            <person name="Gujja S."/>
            <person name="Heiman D."/>
            <person name="Howarth C."/>
            <person name="Larson L."/>
            <person name="Lui A."/>
            <person name="MacDonald P.J.P."/>
            <person name="Montmayeur A."/>
            <person name="Murphy C."/>
            <person name="Neiman D."/>
            <person name="Pearson M."/>
            <person name="Priest M."/>
            <person name="Roberts A."/>
            <person name="Saif S."/>
            <person name="Shea T."/>
            <person name="Shenoy N."/>
            <person name="Sisk P."/>
            <person name="Stolte C."/>
            <person name="Sykes S."/>
            <person name="Wortman J."/>
            <person name="Nusbaum C."/>
            <person name="Birren B."/>
        </authorList>
    </citation>
    <scope>NUCLEOTIDE SEQUENCE [LARGE SCALE GENOMIC DNA]</scope>
    <source>
        <strain evidence="15 16">WAL-18680</strain>
    </source>
</reference>
<feature type="binding site" evidence="12">
    <location>
        <position position="277"/>
    </location>
    <ligand>
        <name>ATP</name>
        <dbReference type="ChEBI" id="CHEBI:30616"/>
    </ligand>
</feature>
<evidence type="ECO:0000256" key="6">
    <source>
        <dbReference type="ARBA" id="ARBA00022741"/>
    </source>
</evidence>
<dbReference type="PANTHER" id="PTHR10584:SF166">
    <property type="entry name" value="RIBOKINASE"/>
    <property type="match status" value="1"/>
</dbReference>
<comment type="similarity">
    <text evidence="1">Belongs to the carbohydrate kinase pfkB family.</text>
</comment>
<dbReference type="InterPro" id="IPR011877">
    <property type="entry name" value="Ribokinase"/>
</dbReference>
<evidence type="ECO:0000256" key="13">
    <source>
        <dbReference type="SAM" id="MobiDB-lite"/>
    </source>
</evidence>
<dbReference type="InterPro" id="IPR011611">
    <property type="entry name" value="PfkB_dom"/>
</dbReference>
<dbReference type="AlphaFoldDB" id="G5IIJ2"/>
<dbReference type="GO" id="GO:0005524">
    <property type="term" value="F:ATP binding"/>
    <property type="evidence" value="ECO:0007669"/>
    <property type="project" value="UniProtKB-UniRule"/>
</dbReference>
<dbReference type="RefSeq" id="WP_006781300.1">
    <property type="nucleotide sequence ID" value="NZ_CP040506.1"/>
</dbReference>
<keyword evidence="9 12" id="KW-0460">Magnesium</keyword>
<feature type="binding site" evidence="12">
    <location>
        <position position="249"/>
    </location>
    <ligand>
        <name>K(+)</name>
        <dbReference type="ChEBI" id="CHEBI:29103"/>
    </ligand>
</feature>
<feature type="binding site" evidence="12">
    <location>
        <position position="253"/>
    </location>
    <ligand>
        <name>substrate</name>
    </ligand>
</feature>
<sequence length="307" mass="32601">MDKKILIAGSLNMDIVINMSRMPVIGETVFGDGLAYIPGGKGANQACAAGRLGGHTLMLGCVGQDDFGSTLKQSLADCGVDSEKIRRTAGPTGTASIYVNSSGDNSIVVIPGANHDCDVDYLKEMDEAFRQCTYVLLQMEIPMEAVCYAIRRAKELGKVVILNPAPAPDFLPEEILPMIDYLTPNETELMKLTNQSGEDMDSIREGACRLCGLGIKNVIVTMGKQGSMLVSGNEAAMFPARKVVSVDTTAAGDCFNGAFVVALSEGKPVDEAIRFANLASSVAVTRDGAQKSLPSREEVEQILAEPT</sequence>
<dbReference type="GO" id="GO:0005829">
    <property type="term" value="C:cytosol"/>
    <property type="evidence" value="ECO:0007669"/>
    <property type="project" value="TreeGrafter"/>
</dbReference>
<evidence type="ECO:0000256" key="10">
    <source>
        <dbReference type="ARBA" id="ARBA00022958"/>
    </source>
</evidence>
<keyword evidence="11 12" id="KW-0119">Carbohydrate metabolism</keyword>
<feature type="binding site" evidence="12">
    <location>
        <begin position="221"/>
        <end position="226"/>
    </location>
    <ligand>
        <name>ATP</name>
        <dbReference type="ChEBI" id="CHEBI:30616"/>
    </ligand>
</feature>
<keyword evidence="8 12" id="KW-0067">ATP-binding</keyword>
<comment type="cofactor">
    <cofactor evidence="12">
        <name>Mg(2+)</name>
        <dbReference type="ChEBI" id="CHEBI:18420"/>
    </cofactor>
    <text evidence="12">Requires a divalent cation, most likely magnesium in vivo, as an electrophilic catalyst to aid phosphoryl group transfer. It is the chelate of the metal and the nucleotide that is the actual substrate.</text>
</comment>
<feature type="binding site" evidence="12">
    <location>
        <begin position="252"/>
        <end position="253"/>
    </location>
    <ligand>
        <name>ATP</name>
        <dbReference type="ChEBI" id="CHEBI:30616"/>
    </ligand>
</feature>
<dbReference type="PRINTS" id="PR00990">
    <property type="entry name" value="RIBOKINASE"/>
</dbReference>
<keyword evidence="10 12" id="KW-0630">Potassium</keyword>
<dbReference type="PROSITE" id="PS00584">
    <property type="entry name" value="PFKB_KINASES_2"/>
    <property type="match status" value="1"/>
</dbReference>
<feature type="binding site" evidence="12">
    <location>
        <position position="140"/>
    </location>
    <ligand>
        <name>substrate</name>
    </ligand>
</feature>
<comment type="caution">
    <text evidence="15">The sequence shown here is derived from an EMBL/GenBank/DDBJ whole genome shotgun (WGS) entry which is preliminary data.</text>
</comment>
<feature type="binding site" evidence="12">
    <location>
        <begin position="12"/>
        <end position="14"/>
    </location>
    <ligand>
        <name>substrate</name>
    </ligand>
</feature>
<keyword evidence="12" id="KW-0963">Cytoplasm</keyword>
<feature type="binding site" evidence="12">
    <location>
        <position position="288"/>
    </location>
    <ligand>
        <name>K(+)</name>
        <dbReference type="ChEBI" id="CHEBI:29103"/>
    </ligand>
</feature>
<feature type="binding site" evidence="12">
    <location>
        <begin position="40"/>
        <end position="44"/>
    </location>
    <ligand>
        <name>substrate</name>
    </ligand>
</feature>
<comment type="subunit">
    <text evidence="12">Homodimer.</text>
</comment>
<dbReference type="PANTHER" id="PTHR10584">
    <property type="entry name" value="SUGAR KINASE"/>
    <property type="match status" value="1"/>
</dbReference>